<dbReference type="RefSeq" id="WP_086300623.1">
    <property type="nucleotide sequence ID" value="NZ_MZNE01000004.1"/>
</dbReference>
<evidence type="ECO:0000313" key="10">
    <source>
        <dbReference type="Proteomes" id="UP000194800"/>
    </source>
</evidence>
<keyword evidence="6" id="KW-0998">Cell outer membrane</keyword>
<evidence type="ECO:0000256" key="3">
    <source>
        <dbReference type="ARBA" id="ARBA00022984"/>
    </source>
</evidence>
<keyword evidence="3" id="KW-0573">Peptidoglycan synthesis</keyword>
<evidence type="ECO:0000256" key="4">
    <source>
        <dbReference type="ARBA" id="ARBA00023136"/>
    </source>
</evidence>
<dbReference type="InterPro" id="IPR011990">
    <property type="entry name" value="TPR-like_helical_dom_sf"/>
</dbReference>
<dbReference type="Proteomes" id="UP000194977">
    <property type="component" value="Unassembled WGS sequence"/>
</dbReference>
<dbReference type="PANTHER" id="PTHR38038">
    <property type="entry name" value="PENICILLIN-BINDING PROTEIN ACTIVATOR LPOA"/>
    <property type="match status" value="1"/>
</dbReference>
<evidence type="ECO:0000313" key="8">
    <source>
        <dbReference type="EMBL" id="OTQ00976.1"/>
    </source>
</evidence>
<evidence type="ECO:0000256" key="7">
    <source>
        <dbReference type="ARBA" id="ARBA00023288"/>
    </source>
</evidence>
<dbReference type="SUPFAM" id="SSF53822">
    <property type="entry name" value="Periplasmic binding protein-like I"/>
    <property type="match status" value="1"/>
</dbReference>
<evidence type="ECO:0008006" key="12">
    <source>
        <dbReference type="Google" id="ProtNLM"/>
    </source>
</evidence>
<organism evidence="8 11">
    <name type="scientific">Gilliamella apicola</name>
    <dbReference type="NCBI Taxonomy" id="1196095"/>
    <lineage>
        <taxon>Bacteria</taxon>
        <taxon>Pseudomonadati</taxon>
        <taxon>Pseudomonadota</taxon>
        <taxon>Gammaproteobacteria</taxon>
        <taxon>Orbales</taxon>
        <taxon>Orbaceae</taxon>
        <taxon>Gilliamella</taxon>
    </lineage>
</organism>
<dbReference type="GO" id="GO:0009252">
    <property type="term" value="P:peptidoglycan biosynthetic process"/>
    <property type="evidence" value="ECO:0007669"/>
    <property type="project" value="UniProtKB-KW"/>
</dbReference>
<reference evidence="10 11" key="1">
    <citation type="submission" date="2017-03" db="EMBL/GenBank/DDBJ databases">
        <title>Comparative genomics of honeybee gut symbionts reveal geographically distinct and subgroup specific antibiotic resistance.</title>
        <authorList>
            <person name="Ludvigsen J."/>
            <person name="Porcellato D."/>
            <person name="Labee-Lund T.M."/>
            <person name="Amdam G.V."/>
            <person name="Rudi K."/>
        </authorList>
    </citation>
    <scope>NUCLEOTIDE SEQUENCE [LARGE SCALE GENOMIC DNA]</scope>
    <source>
        <strain evidence="8 11">A-7-12</strain>
        <strain evidence="9 10">A-9-12</strain>
    </source>
</reference>
<accession>A0A242NKE0</accession>
<evidence type="ECO:0000313" key="11">
    <source>
        <dbReference type="Proteomes" id="UP000194977"/>
    </source>
</evidence>
<keyword evidence="5" id="KW-0564">Palmitate</keyword>
<gene>
    <name evidence="9" type="ORF">B6C91_00625</name>
    <name evidence="8" type="ORF">B6D08_02265</name>
</gene>
<dbReference type="Proteomes" id="UP000194800">
    <property type="component" value="Unassembled WGS sequence"/>
</dbReference>
<dbReference type="Gene3D" id="1.25.40.10">
    <property type="entry name" value="Tetratricopeptide repeat domain"/>
    <property type="match status" value="1"/>
</dbReference>
<evidence type="ECO:0000256" key="2">
    <source>
        <dbReference type="ARBA" id="ARBA00022960"/>
    </source>
</evidence>
<proteinExistence type="predicted"/>
<dbReference type="CDD" id="cd06339">
    <property type="entry name" value="PBP1_YraM_LppC_lipoprotein-like"/>
    <property type="match status" value="1"/>
</dbReference>
<dbReference type="GO" id="GO:0030234">
    <property type="term" value="F:enzyme regulator activity"/>
    <property type="evidence" value="ECO:0007669"/>
    <property type="project" value="TreeGrafter"/>
</dbReference>
<dbReference type="OrthoDB" id="6708821at2"/>
<comment type="caution">
    <text evidence="8">The sequence shown here is derived from an EMBL/GenBank/DDBJ whole genome shotgun (WGS) entry which is preliminary data.</text>
</comment>
<keyword evidence="10" id="KW-1185">Reference proteome</keyword>
<evidence type="ECO:0000313" key="9">
    <source>
        <dbReference type="EMBL" id="OTQ11781.1"/>
    </source>
</evidence>
<dbReference type="Gene3D" id="1.25.40.650">
    <property type="match status" value="1"/>
</dbReference>
<dbReference type="EMBL" id="NART01000002">
    <property type="protein sequence ID" value="OTQ11781.1"/>
    <property type="molecule type" value="Genomic_DNA"/>
</dbReference>
<dbReference type="InterPro" id="IPR007443">
    <property type="entry name" value="LpoA"/>
</dbReference>
<keyword evidence="7" id="KW-0449">Lipoprotein</keyword>
<dbReference type="EMBL" id="NARP01000005">
    <property type="protein sequence ID" value="OTQ00976.1"/>
    <property type="molecule type" value="Genomic_DNA"/>
</dbReference>
<sequence length="611" mass="68783">MNLKNFFYIISMSILLTFLTGCPGNQSQLIDYDGNKSSSYYLSQADESSGNVKTNWQLLAIQALIKENKVSQAKVLLSQISSDLNDEQQNEKLLLQGEIAVKLKKPFNIKQLTTDGLTNSQLYRYYSIKLSLDEKSKDINGQAHDYIELEKYTPGKQKNQILNNTWKFFNKLSTKKINTILVYEDEITLQGWINLVDAYKSDNIELKTDEDDTPEIIAEKVQKQSQLLKQAIKDWLLQYPDHPAKNIISVLTGEQALNVDDANAKKVALLLPLTGSSRLFGDTIRQGYFDAIKFFPREPQQNVVLLDTTSADMDALIRQAKEQNVELIVGPLLKDEVINIKQLAPSLPVLALNKVDNTSATSNKMCYFALSPEDEAQDAADHIYAQNKVKPLLLVPQNDLGQRVAQSFAKKWSELSSNGSQAYVQYFGNKSTLSSGMNRNAGIKLTGTPILNNYIEDESGNFDAVYIYASYDELTLIKPMIDMAAGRSVGNSSSLMIYTSSKSHVANASDDFNYDMNHTEYAEIPMIVNSSDQMLEIIPNNIKKNYSLLRLYAMGIDAWRLANRFNQMNSYQTDFLNGMTGKLSTTDQCEVTRALSWQQYIHALSQSNSEE</sequence>
<evidence type="ECO:0000256" key="1">
    <source>
        <dbReference type="ARBA" id="ARBA00022729"/>
    </source>
</evidence>
<evidence type="ECO:0000256" key="6">
    <source>
        <dbReference type="ARBA" id="ARBA00023237"/>
    </source>
</evidence>
<dbReference type="AlphaFoldDB" id="A0A242NKE0"/>
<keyword evidence="2" id="KW-0133">Cell shape</keyword>
<dbReference type="GO" id="GO:0008360">
    <property type="term" value="P:regulation of cell shape"/>
    <property type="evidence" value="ECO:0007669"/>
    <property type="project" value="UniProtKB-KW"/>
</dbReference>
<dbReference type="GO" id="GO:0031241">
    <property type="term" value="C:periplasmic side of cell outer membrane"/>
    <property type="evidence" value="ECO:0007669"/>
    <property type="project" value="TreeGrafter"/>
</dbReference>
<dbReference type="PANTHER" id="PTHR38038:SF1">
    <property type="entry name" value="PENICILLIN-BINDING PROTEIN ACTIVATOR LPOA"/>
    <property type="match status" value="1"/>
</dbReference>
<evidence type="ECO:0000256" key="5">
    <source>
        <dbReference type="ARBA" id="ARBA00023139"/>
    </source>
</evidence>
<dbReference type="InterPro" id="IPR028082">
    <property type="entry name" value="Peripla_BP_I"/>
</dbReference>
<protein>
    <recommendedName>
        <fullName evidence="12">Penicillin-binding protein activator LpoA</fullName>
    </recommendedName>
</protein>
<name>A0A242NKE0_9GAMM</name>
<keyword evidence="1" id="KW-0732">Signal</keyword>
<dbReference type="Pfam" id="PF04348">
    <property type="entry name" value="LppC"/>
    <property type="match status" value="1"/>
</dbReference>
<dbReference type="PROSITE" id="PS51257">
    <property type="entry name" value="PROKAR_LIPOPROTEIN"/>
    <property type="match status" value="1"/>
</dbReference>
<keyword evidence="4" id="KW-0472">Membrane</keyword>
<dbReference type="Gene3D" id="3.40.50.2300">
    <property type="match status" value="2"/>
</dbReference>